<feature type="region of interest" description="Disordered" evidence="1">
    <location>
        <begin position="85"/>
        <end position="115"/>
    </location>
</feature>
<reference evidence="2 3" key="1">
    <citation type="submission" date="2018-06" db="EMBL/GenBank/DDBJ databases">
        <title>Genomic Encyclopedia of Type Strains, Phase IV (KMG-IV): sequencing the most valuable type-strain genomes for metagenomic binning, comparative biology and taxonomic classification.</title>
        <authorList>
            <person name="Goeker M."/>
        </authorList>
    </citation>
    <scope>NUCLEOTIDE SEQUENCE [LARGE SCALE GENOMIC DNA]</scope>
    <source>
        <strain evidence="2 3">DSM 44599</strain>
    </source>
</reference>
<keyword evidence="3" id="KW-1185">Reference proteome</keyword>
<organism evidence="2 3">
    <name type="scientific">Nocardia puris</name>
    <dbReference type="NCBI Taxonomy" id="208602"/>
    <lineage>
        <taxon>Bacteria</taxon>
        <taxon>Bacillati</taxon>
        <taxon>Actinomycetota</taxon>
        <taxon>Actinomycetes</taxon>
        <taxon>Mycobacteriales</taxon>
        <taxon>Nocardiaceae</taxon>
        <taxon>Nocardia</taxon>
    </lineage>
</organism>
<dbReference type="AlphaFoldDB" id="A0A366CU42"/>
<accession>A0A366CU42</accession>
<dbReference type="EMBL" id="QNRE01000032">
    <property type="protein sequence ID" value="RBO79796.1"/>
    <property type="molecule type" value="Genomic_DNA"/>
</dbReference>
<name>A0A366CU42_9NOCA</name>
<dbReference type="OrthoDB" id="4563721at2"/>
<dbReference type="RefSeq" id="WP_067514856.1">
    <property type="nucleotide sequence ID" value="NZ_QNRE01000032.1"/>
</dbReference>
<evidence type="ECO:0000313" key="2">
    <source>
        <dbReference type="EMBL" id="RBO79796.1"/>
    </source>
</evidence>
<dbReference type="STRING" id="1210090.GCA_001613185_07168"/>
<evidence type="ECO:0000256" key="1">
    <source>
        <dbReference type="SAM" id="MobiDB-lite"/>
    </source>
</evidence>
<protein>
    <submittedName>
        <fullName evidence="2">Uncharacterized protein</fullName>
    </submittedName>
</protein>
<comment type="caution">
    <text evidence="2">The sequence shown here is derived from an EMBL/GenBank/DDBJ whole genome shotgun (WGS) entry which is preliminary data.</text>
</comment>
<feature type="compositionally biased region" description="Basic and acidic residues" evidence="1">
    <location>
        <begin position="85"/>
        <end position="94"/>
    </location>
</feature>
<dbReference type="Proteomes" id="UP000252586">
    <property type="component" value="Unassembled WGS sequence"/>
</dbReference>
<proteinExistence type="predicted"/>
<sequence length="115" mass="12642">MKDTRTHDEDGVITPGAELSGNDYVVVRLREGDDPPAGILLVRNPSRCHHGYTMCVECADSWELDHHVDYELTGGGRWLREALDTQRAAPAREEFAEDDSGEPGTEPADSSLAHP</sequence>
<evidence type="ECO:0000313" key="3">
    <source>
        <dbReference type="Proteomes" id="UP000252586"/>
    </source>
</evidence>
<gene>
    <name evidence="2" type="ORF">DFR74_1328</name>
</gene>